<dbReference type="Gene3D" id="1.10.10.10">
    <property type="entry name" value="Winged helix-like DNA-binding domain superfamily/Winged helix DNA-binding domain"/>
    <property type="match status" value="3"/>
</dbReference>
<proteinExistence type="predicted"/>
<feature type="non-terminal residue" evidence="1">
    <location>
        <position position="354"/>
    </location>
</feature>
<sequence>MEKVKVKHTKKYQKLTPLSTPNELIATDSKKKLTDEYLINLAKANPNLNTKELAKLAGTSYQTILTRLKQINSDDVGANYCKKSTQKFTDEYLIDLVNKNPTLSIRELSKISDASATTISNRIKQINRNGERVKRVKKASKSNRAKPWTANPKLADEYLINLINNNPDLNMDELATLTDSSQFTDEFLIGLVNDNPDLNIEDLAALTDSSKRTILNRIIKTNRNGLKVNYKKKDTKFTDEFLIGLINESPDLNQEELAVLTDTHMNTISRRINQISSRGESINYVRKCSMHKFTDEFLIDLVNQNPDLNMTELAKLAGVTAATISRRIKEINTKGVKVNYANKNNQKDIFIPYE</sequence>
<name>A0A137PIC6_CONC2</name>
<reference evidence="1 2" key="1">
    <citation type="journal article" date="2015" name="Genome Biol. Evol.">
        <title>Phylogenomic analyses indicate that early fungi evolved digesting cell walls of algal ancestors of land plants.</title>
        <authorList>
            <person name="Chang Y."/>
            <person name="Wang S."/>
            <person name="Sekimoto S."/>
            <person name="Aerts A.L."/>
            <person name="Choi C."/>
            <person name="Clum A."/>
            <person name="LaButti K.M."/>
            <person name="Lindquist E.A."/>
            <person name="Yee Ngan C."/>
            <person name="Ohm R.A."/>
            <person name="Salamov A.A."/>
            <person name="Grigoriev I.V."/>
            <person name="Spatafora J.W."/>
            <person name="Berbee M.L."/>
        </authorList>
    </citation>
    <scope>NUCLEOTIDE SEQUENCE [LARGE SCALE GENOMIC DNA]</scope>
    <source>
        <strain evidence="1 2">NRRL 28638</strain>
    </source>
</reference>
<dbReference type="InterPro" id="IPR036388">
    <property type="entry name" value="WH-like_DNA-bd_sf"/>
</dbReference>
<gene>
    <name evidence="1" type="ORF">CONCODRAFT_2069</name>
</gene>
<keyword evidence="2" id="KW-1185">Reference proteome</keyword>
<accession>A0A137PIC6</accession>
<dbReference type="EMBL" id="KQ964420">
    <property type="protein sequence ID" value="KXN74756.1"/>
    <property type="molecule type" value="Genomic_DNA"/>
</dbReference>
<evidence type="ECO:0000313" key="1">
    <source>
        <dbReference type="EMBL" id="KXN74756.1"/>
    </source>
</evidence>
<dbReference type="Proteomes" id="UP000070444">
    <property type="component" value="Unassembled WGS sequence"/>
</dbReference>
<protein>
    <submittedName>
        <fullName evidence="1">Uncharacterized protein</fullName>
    </submittedName>
</protein>
<dbReference type="AlphaFoldDB" id="A0A137PIC6"/>
<organism evidence="1 2">
    <name type="scientific">Conidiobolus coronatus (strain ATCC 28846 / CBS 209.66 / NRRL 28638)</name>
    <name type="common">Delacroixia coronata</name>
    <dbReference type="NCBI Taxonomy" id="796925"/>
    <lineage>
        <taxon>Eukaryota</taxon>
        <taxon>Fungi</taxon>
        <taxon>Fungi incertae sedis</taxon>
        <taxon>Zoopagomycota</taxon>
        <taxon>Entomophthoromycotina</taxon>
        <taxon>Entomophthoromycetes</taxon>
        <taxon>Entomophthorales</taxon>
        <taxon>Ancylistaceae</taxon>
        <taxon>Conidiobolus</taxon>
    </lineage>
</organism>
<evidence type="ECO:0000313" key="2">
    <source>
        <dbReference type="Proteomes" id="UP000070444"/>
    </source>
</evidence>